<name>A0A0H5SHD6_HERHM</name>
<dbReference type="RefSeq" id="WP_103203004.1">
    <property type="nucleotide sequence ID" value="NZ_CVTD020000017.1"/>
</dbReference>
<evidence type="ECO:0000259" key="1">
    <source>
        <dbReference type="Pfam" id="PF01636"/>
    </source>
</evidence>
<dbReference type="InterPro" id="IPR011009">
    <property type="entry name" value="Kinase-like_dom_sf"/>
</dbReference>
<dbReference type="AlphaFoldDB" id="A0A0H5SHD6"/>
<proteinExistence type="predicted"/>
<dbReference type="SUPFAM" id="SSF56112">
    <property type="entry name" value="Protein kinase-like (PK-like)"/>
    <property type="match status" value="1"/>
</dbReference>
<reference evidence="2 3" key="1">
    <citation type="submission" date="2015-06" db="EMBL/GenBank/DDBJ databases">
        <authorList>
            <person name="Wibberg Daniel"/>
        </authorList>
    </citation>
    <scope>NUCLEOTIDE SEQUENCE [LARGE SCALE GENOMIC DNA]</scope>
    <source>
        <strain evidence="2 3">T3/55T</strain>
    </source>
</reference>
<evidence type="ECO:0000313" key="2">
    <source>
        <dbReference type="EMBL" id="CRZ34899.1"/>
    </source>
</evidence>
<dbReference type="Pfam" id="PF01636">
    <property type="entry name" value="APH"/>
    <property type="match status" value="1"/>
</dbReference>
<accession>A0A0H5SHD6</accession>
<dbReference type="InterPro" id="IPR002575">
    <property type="entry name" value="Aminoglycoside_PTrfase"/>
</dbReference>
<dbReference type="InterPro" id="IPR051678">
    <property type="entry name" value="AGP_Transferase"/>
</dbReference>
<keyword evidence="3" id="KW-1185">Reference proteome</keyword>
<dbReference type="EMBL" id="CVTD020000017">
    <property type="protein sequence ID" value="CRZ34899.1"/>
    <property type="molecule type" value="Genomic_DNA"/>
</dbReference>
<sequence>MKLEQVLATRANKIIYRYEDTVVKVFEKGYPKSLILNEALNQSRVEETGLKIPKIRAVGMIDECWSITMDYIPGKTLDQLFKENPEKTDELLELFVDLQLEMHSKTAPALNKLKDKLVRQIQSIKEIDATTRYELLMRLDSMPKHTKLCHGDFLPSNIIINDSGAYIIDWSHATQGNASGDTATTYLKMTLYYPDLAEKYIKLFCKKSDTALQYVQKWLPIVAAQQLLRATTEEEKKFLFKWLDVIDYQG</sequence>
<organism evidence="2 3">
    <name type="scientific">Herbinix hemicellulosilytica</name>
    <dbReference type="NCBI Taxonomy" id="1564487"/>
    <lineage>
        <taxon>Bacteria</taxon>
        <taxon>Bacillati</taxon>
        <taxon>Bacillota</taxon>
        <taxon>Clostridia</taxon>
        <taxon>Lachnospirales</taxon>
        <taxon>Lachnospiraceae</taxon>
        <taxon>Herbinix</taxon>
    </lineage>
</organism>
<gene>
    <name evidence="2" type="ORF">HHT355_1699</name>
</gene>
<dbReference type="PANTHER" id="PTHR21310">
    <property type="entry name" value="AMINOGLYCOSIDE PHOSPHOTRANSFERASE-RELATED-RELATED"/>
    <property type="match status" value="1"/>
</dbReference>
<evidence type="ECO:0000313" key="3">
    <source>
        <dbReference type="Proteomes" id="UP000236497"/>
    </source>
</evidence>
<protein>
    <recommendedName>
        <fullName evidence="1">Aminoglycoside phosphotransferase domain-containing protein</fullName>
    </recommendedName>
</protein>
<dbReference type="Proteomes" id="UP000236497">
    <property type="component" value="Unassembled WGS sequence"/>
</dbReference>
<dbReference type="OrthoDB" id="9800774at2"/>
<dbReference type="Gene3D" id="3.90.1200.10">
    <property type="match status" value="1"/>
</dbReference>
<feature type="domain" description="Aminoglycoside phosphotransferase" evidence="1">
    <location>
        <begin position="20"/>
        <end position="189"/>
    </location>
</feature>